<dbReference type="GO" id="GO:0008168">
    <property type="term" value="F:methyltransferase activity"/>
    <property type="evidence" value="ECO:0007669"/>
    <property type="project" value="UniProtKB-KW"/>
</dbReference>
<protein>
    <recommendedName>
        <fullName evidence="1">site-specific DNA-methyltransferase (adenine-specific)</fullName>
        <ecNumber evidence="1">2.1.1.72</ecNumber>
    </recommendedName>
</protein>
<dbReference type="RefSeq" id="WP_250202288.1">
    <property type="nucleotide sequence ID" value="NZ_CP097649.1"/>
</dbReference>
<dbReference type="PROSITE" id="PS00092">
    <property type="entry name" value="N6_MTASE"/>
    <property type="match status" value="1"/>
</dbReference>
<feature type="domain" description="Type II methyltransferase M.TaqI-like" evidence="6">
    <location>
        <begin position="534"/>
        <end position="769"/>
    </location>
</feature>
<keyword evidence="3" id="KW-0808">Transferase</keyword>
<keyword evidence="8" id="KW-1185">Reference proteome</keyword>
<evidence type="ECO:0000313" key="8">
    <source>
        <dbReference type="Proteomes" id="UP001055429"/>
    </source>
</evidence>
<dbReference type="PANTHER" id="PTHR33841">
    <property type="entry name" value="DNA METHYLTRANSFERASE YEEA-RELATED"/>
    <property type="match status" value="1"/>
</dbReference>
<dbReference type="InterPro" id="IPR050953">
    <property type="entry name" value="N4_N6_ade-DNA_methylase"/>
</dbReference>
<dbReference type="InterPro" id="IPR002052">
    <property type="entry name" value="DNA_methylase_N6_adenine_CS"/>
</dbReference>
<sequence>MARKPVTDMSAWPSLTLEGNLIAPAMIASVDRRQASDQAEEDYRIRKGLTIREEISTSFRVGQSHFDAFAKLQNPSVEATRRFVRAFLTETFGFDDLVPVDSALSFLAGGRIPIVVVPPSEEKLDRRSPTLSIDRSRSPAFALQDYLNDTDDALWGLVTNGTVLRLMRDNASLTRPAYVEADLAQIFTNEDAASFAVLWSLIHRTRFGAVDAPTTDCALERWREAGSREGEAARDRLATQVETALRVLGSGFIEANPDLATRLKSGEIDLTEWFNELLRLVYRLIFVMVAEDRTLLHPDTATHDARKLYREGYSLAALRASCIRAATWDRHHDRYEGVKVVFRALAQGQDALGLPALGGLFSADKLPHLETARLRNRAFMEALYRLSWLSDKTGVVPVNWRAMETEEFGSVYESLLELQPQLGEDGKTLHFASEAVEQKGNQRKITGSYYTPDSLVQLLLDTTLDPVLDEREAQAVDPAAALLELTVIDPACGSGHFLLAAARRIATRVARHRTGGVPSASDFRHALRDVACRCLYGVDRNPMAVELTKVALWIEALEPGRPLAFFDAQIRCGDSLIGVFDRSMLREGLPDEAYKPLTGDDKELSRHYARLNKEQRERAKRHPQLFKNWSPPEILADRDHKLKAMDQDDLASVEAKASDFQAIRSSAAWQNLKTASDLYVSANFYMATFFTAKAGDTAGTDAMPLTEHVWQAAGGQTPVEHLNRGAALTSEKVSAFHWFIEFPEIMERDGGFDAVIGNPPWERIKLQEQEFFAVRSPMIAAAPNKAERQKLIDALEAADPDNADGRLWREFVFAKRTAEAASEFARSSGRYPLTGRGDVNTYALFAELFSRLAKRTGRAGVIVPTGIATDSSTSEFFSHLVQSRKLQSLYSFYEVRGWFKATDDRKSFCIICIGGQTEAASFCFDIKDISEISHPERIFYLTEDEISCINPNTKTSPIFRTRADAELSAKLYARAPVLIQERPQEEGGDINPWGITFQTMFHMSGDSGFFRTPTQLDADGWQRDGIDWVRETATSVERRVPLYEAKMIHHFDHRWATYGTSASDYEDGARDCTLSEKQNPNFEPSPRYWVPKDEVILRAARVPAALKSAVRQGRGEGSKGRRNAGTDALEIGRATALKAFVTWLTGAYPDIEGRSAREADIFRLLGRGQDWRGALKASPERFSLDPKTLAIGVEMQRETPLTADDLALIADGPKDALALAEILIAVKQPRWLMGWRDIALRSVERTVIADVFPKVGVGHTMPIFYLNGNAELAAAHLAMWLSLTFDFIARLSIGGTHLTYSYLKQFAALPPSTFSKNDLNFIRPRVLELTYTSHAMKSWAEDLGYSGKPFAWDDDRRAQLRAELDVFFARKYGLTDEELRYVLDPAKVKGVNYPSETFRVLKEKEIRLHGEYRTERLVLDAWKRTEADVAPASLPASVTPPSPADLPDGAWAWPASIQPRDRFRYAAQYALWQIDPATDGSQIRFVIASLAEPALLTPLLAAGDRDQWVRLVGAEAQPPQGSVRLRPDLNAAWRSMFETLIASGQLAENSDGALAQGVHFSTAGLEANSIHDQRTAFAMRAVRGMEIGKLTAAVAQEDNVIWARFGHG</sequence>
<dbReference type="PANTHER" id="PTHR33841:SF1">
    <property type="entry name" value="DNA METHYLTRANSFERASE A"/>
    <property type="match status" value="1"/>
</dbReference>
<reference evidence="7" key="1">
    <citation type="submission" date="2022-05" db="EMBL/GenBank/DDBJ databases">
        <title>Brevundimonas albigilva TT17 genome sequence.</title>
        <authorList>
            <person name="Lee K."/>
            <person name="Son H."/>
        </authorList>
    </citation>
    <scope>NUCLEOTIDE SEQUENCE</scope>
    <source>
        <strain evidence="7">TT17</strain>
    </source>
</reference>
<organism evidence="7 8">
    <name type="scientific">Brevundimonas albigilva</name>
    <dbReference type="NCBI Taxonomy" id="1312364"/>
    <lineage>
        <taxon>Bacteria</taxon>
        <taxon>Pseudomonadati</taxon>
        <taxon>Pseudomonadota</taxon>
        <taxon>Alphaproteobacteria</taxon>
        <taxon>Caulobacterales</taxon>
        <taxon>Caulobacteraceae</taxon>
        <taxon>Brevundimonas</taxon>
    </lineage>
</organism>
<evidence type="ECO:0000256" key="5">
    <source>
        <dbReference type="ARBA" id="ARBA00047942"/>
    </source>
</evidence>
<dbReference type="PRINTS" id="PR00507">
    <property type="entry name" value="N12N6MTFRASE"/>
</dbReference>
<dbReference type="Pfam" id="PF07669">
    <property type="entry name" value="Eco57I"/>
    <property type="match status" value="1"/>
</dbReference>
<dbReference type="InterPro" id="IPR029063">
    <property type="entry name" value="SAM-dependent_MTases_sf"/>
</dbReference>
<evidence type="ECO:0000256" key="3">
    <source>
        <dbReference type="ARBA" id="ARBA00022679"/>
    </source>
</evidence>
<evidence type="ECO:0000256" key="4">
    <source>
        <dbReference type="ARBA" id="ARBA00022691"/>
    </source>
</evidence>
<evidence type="ECO:0000256" key="1">
    <source>
        <dbReference type="ARBA" id="ARBA00011900"/>
    </source>
</evidence>
<dbReference type="EC" id="2.1.1.72" evidence="1"/>
<dbReference type="Proteomes" id="UP001055429">
    <property type="component" value="Chromosome"/>
</dbReference>
<dbReference type="InterPro" id="IPR011639">
    <property type="entry name" value="MethylTrfase_TaqI-like_dom"/>
</dbReference>
<dbReference type="GO" id="GO:0032259">
    <property type="term" value="P:methylation"/>
    <property type="evidence" value="ECO:0007669"/>
    <property type="project" value="UniProtKB-KW"/>
</dbReference>
<dbReference type="Gene3D" id="3.40.50.150">
    <property type="entry name" value="Vaccinia Virus protein VP39"/>
    <property type="match status" value="2"/>
</dbReference>
<keyword evidence="2 7" id="KW-0489">Methyltransferase</keyword>
<dbReference type="EMBL" id="CP097649">
    <property type="protein sequence ID" value="URI16139.1"/>
    <property type="molecule type" value="Genomic_DNA"/>
</dbReference>
<comment type="catalytic activity">
    <reaction evidence="5">
        <text>a 2'-deoxyadenosine in DNA + S-adenosyl-L-methionine = an N(6)-methyl-2'-deoxyadenosine in DNA + S-adenosyl-L-homocysteine + H(+)</text>
        <dbReference type="Rhea" id="RHEA:15197"/>
        <dbReference type="Rhea" id="RHEA-COMP:12418"/>
        <dbReference type="Rhea" id="RHEA-COMP:12419"/>
        <dbReference type="ChEBI" id="CHEBI:15378"/>
        <dbReference type="ChEBI" id="CHEBI:57856"/>
        <dbReference type="ChEBI" id="CHEBI:59789"/>
        <dbReference type="ChEBI" id="CHEBI:90615"/>
        <dbReference type="ChEBI" id="CHEBI:90616"/>
        <dbReference type="EC" id="2.1.1.72"/>
    </reaction>
</comment>
<accession>A0ABY4SPE5</accession>
<evidence type="ECO:0000259" key="6">
    <source>
        <dbReference type="Pfam" id="PF07669"/>
    </source>
</evidence>
<keyword evidence="4" id="KW-0949">S-adenosyl-L-methionine</keyword>
<evidence type="ECO:0000313" key="7">
    <source>
        <dbReference type="EMBL" id="URI16139.1"/>
    </source>
</evidence>
<evidence type="ECO:0000256" key="2">
    <source>
        <dbReference type="ARBA" id="ARBA00022603"/>
    </source>
</evidence>
<gene>
    <name evidence="7" type="ORF">M8231_03910</name>
</gene>
<proteinExistence type="predicted"/>
<dbReference type="SUPFAM" id="SSF53335">
    <property type="entry name" value="S-adenosyl-L-methionine-dependent methyltransferases"/>
    <property type="match status" value="1"/>
</dbReference>
<name>A0ABY4SPE5_9CAUL</name>